<dbReference type="Pfam" id="PF00211">
    <property type="entry name" value="Guanylate_cyc"/>
    <property type="match status" value="1"/>
</dbReference>
<proteinExistence type="predicted"/>
<feature type="domain" description="Guanylate cyclase" evidence="2">
    <location>
        <begin position="16"/>
        <end position="136"/>
    </location>
</feature>
<evidence type="ECO:0000313" key="4">
    <source>
        <dbReference type="Proteomes" id="UP000192923"/>
    </source>
</evidence>
<dbReference type="Gene3D" id="3.30.70.1230">
    <property type="entry name" value="Nucleotide cyclase"/>
    <property type="match status" value="1"/>
</dbReference>
<dbReference type="PANTHER" id="PTHR43081:SF1">
    <property type="entry name" value="ADENYLATE CYCLASE, TERMINAL-DIFFERENTIATION SPECIFIC"/>
    <property type="match status" value="1"/>
</dbReference>
<dbReference type="SMART" id="SM00240">
    <property type="entry name" value="FHA"/>
    <property type="match status" value="1"/>
</dbReference>
<dbReference type="InterPro" id="IPR000253">
    <property type="entry name" value="FHA_dom"/>
</dbReference>
<dbReference type="SUPFAM" id="SSF49879">
    <property type="entry name" value="SMAD/FHA domain"/>
    <property type="match status" value="1"/>
</dbReference>
<keyword evidence="4" id="KW-1185">Reference proteome</keyword>
<dbReference type="Pfam" id="PF00498">
    <property type="entry name" value="FHA"/>
    <property type="match status" value="1"/>
</dbReference>
<dbReference type="STRING" id="1760988.SAMN02949497_2371"/>
<evidence type="ECO:0000259" key="2">
    <source>
        <dbReference type="PROSITE" id="PS50125"/>
    </source>
</evidence>
<accession>A0A1Y6CWI6</accession>
<dbReference type="GO" id="GO:0035556">
    <property type="term" value="P:intracellular signal transduction"/>
    <property type="evidence" value="ECO:0007669"/>
    <property type="project" value="InterPro"/>
</dbReference>
<dbReference type="PANTHER" id="PTHR43081">
    <property type="entry name" value="ADENYLATE CYCLASE, TERMINAL-DIFFERENTIATION SPECIFIC-RELATED"/>
    <property type="match status" value="1"/>
</dbReference>
<sequence>MTTDGTQTSSSLTPLCVLFADVSGSTHLYESLGDKQAMRIIGECIKRMDSATKLHGGTTVQIVGDEIMATFPNPELGMEAAADMMRRIVEQREVVGLRLALRIGLHHGPVLLQNNYVFIDQPDIFGDTVNTAARITALAKSNQILASAETVELMPPRWRQASRSLDAFSLKGKSEEMRICELLWEDKEDATIIRMPVATLQVRLVLSYLDRRWVLDETQRGVSLGREADNDFAIDDRRISRQHATIERRQNKFVLIDKSTNGSFVTIEGYGEIPVRREEFILHGRGHISLGHAYDNADLAGTLAFEVAGFSPI</sequence>
<dbReference type="OrthoDB" id="9806704at2"/>
<dbReference type="Gene3D" id="2.60.200.20">
    <property type="match status" value="1"/>
</dbReference>
<dbReference type="PROSITE" id="PS50006">
    <property type="entry name" value="FHA_DOMAIN"/>
    <property type="match status" value="1"/>
</dbReference>
<reference evidence="3 4" key="1">
    <citation type="submission" date="2016-12" db="EMBL/GenBank/DDBJ databases">
        <authorList>
            <person name="Song W.-J."/>
            <person name="Kurnit D.M."/>
        </authorList>
    </citation>
    <scope>NUCLEOTIDE SEQUENCE [LARGE SCALE GENOMIC DNA]</scope>
    <source>
        <strain evidence="3 4">175</strain>
    </source>
</reference>
<dbReference type="GO" id="GO:0009190">
    <property type="term" value="P:cyclic nucleotide biosynthetic process"/>
    <property type="evidence" value="ECO:0007669"/>
    <property type="project" value="InterPro"/>
</dbReference>
<dbReference type="PROSITE" id="PS50125">
    <property type="entry name" value="GUANYLATE_CYCLASE_2"/>
    <property type="match status" value="1"/>
</dbReference>
<dbReference type="CDD" id="cd07302">
    <property type="entry name" value="CHD"/>
    <property type="match status" value="1"/>
</dbReference>
<gene>
    <name evidence="3" type="ORF">SAMN02949497_2371</name>
</gene>
<evidence type="ECO:0000259" key="1">
    <source>
        <dbReference type="PROSITE" id="PS50006"/>
    </source>
</evidence>
<evidence type="ECO:0000313" key="3">
    <source>
        <dbReference type="EMBL" id="SMF95028.1"/>
    </source>
</evidence>
<dbReference type="SUPFAM" id="SSF55073">
    <property type="entry name" value="Nucleotide cyclase"/>
    <property type="match status" value="1"/>
</dbReference>
<dbReference type="Proteomes" id="UP000192923">
    <property type="component" value="Unassembled WGS sequence"/>
</dbReference>
<dbReference type="GO" id="GO:0004016">
    <property type="term" value="F:adenylate cyclase activity"/>
    <property type="evidence" value="ECO:0007669"/>
    <property type="project" value="UniProtKB-ARBA"/>
</dbReference>
<dbReference type="AlphaFoldDB" id="A0A1Y6CWI6"/>
<dbReference type="InterPro" id="IPR001054">
    <property type="entry name" value="A/G_cyclase"/>
</dbReference>
<organism evidence="3 4">
    <name type="scientific">Methylomagnum ishizawai</name>
    <dbReference type="NCBI Taxonomy" id="1760988"/>
    <lineage>
        <taxon>Bacteria</taxon>
        <taxon>Pseudomonadati</taxon>
        <taxon>Pseudomonadota</taxon>
        <taxon>Gammaproteobacteria</taxon>
        <taxon>Methylococcales</taxon>
        <taxon>Methylococcaceae</taxon>
        <taxon>Methylomagnum</taxon>
    </lineage>
</organism>
<dbReference type="EMBL" id="FXAM01000001">
    <property type="protein sequence ID" value="SMF95028.1"/>
    <property type="molecule type" value="Genomic_DNA"/>
</dbReference>
<dbReference type="InterPro" id="IPR050697">
    <property type="entry name" value="Adenylyl/Guanylyl_Cyclase_3/4"/>
</dbReference>
<name>A0A1Y6CWI6_9GAMM</name>
<dbReference type="SMART" id="SM00044">
    <property type="entry name" value="CYCc"/>
    <property type="match status" value="1"/>
</dbReference>
<dbReference type="InterPro" id="IPR008984">
    <property type="entry name" value="SMAD_FHA_dom_sf"/>
</dbReference>
<dbReference type="CDD" id="cd00060">
    <property type="entry name" value="FHA"/>
    <property type="match status" value="1"/>
</dbReference>
<dbReference type="RefSeq" id="WP_085212913.1">
    <property type="nucleotide sequence ID" value="NZ_FXAM01000001.1"/>
</dbReference>
<protein>
    <submittedName>
        <fullName evidence="3">Adenylate cyclase, class 3</fullName>
    </submittedName>
</protein>
<feature type="domain" description="FHA" evidence="1">
    <location>
        <begin position="222"/>
        <end position="266"/>
    </location>
</feature>
<dbReference type="InterPro" id="IPR029787">
    <property type="entry name" value="Nucleotide_cyclase"/>
</dbReference>